<dbReference type="Pfam" id="PF06772">
    <property type="entry name" value="LtrA"/>
    <property type="match status" value="1"/>
</dbReference>
<evidence type="ECO:0000256" key="1">
    <source>
        <dbReference type="SAM" id="MobiDB-lite"/>
    </source>
</evidence>
<feature type="transmembrane region" description="Helical" evidence="2">
    <location>
        <begin position="98"/>
        <end position="118"/>
    </location>
</feature>
<feature type="transmembrane region" description="Helical" evidence="2">
    <location>
        <begin position="296"/>
        <end position="317"/>
    </location>
</feature>
<evidence type="ECO:0000313" key="4">
    <source>
        <dbReference type="Proteomes" id="UP000199393"/>
    </source>
</evidence>
<dbReference type="PANTHER" id="PTHR36840">
    <property type="entry name" value="BLL5714 PROTEIN"/>
    <property type="match status" value="1"/>
</dbReference>
<feature type="transmembrane region" description="Helical" evidence="2">
    <location>
        <begin position="224"/>
        <end position="241"/>
    </location>
</feature>
<organism evidence="3 4">
    <name type="scientific">Micromonospora krabiensis</name>
    <dbReference type="NCBI Taxonomy" id="307121"/>
    <lineage>
        <taxon>Bacteria</taxon>
        <taxon>Bacillati</taxon>
        <taxon>Actinomycetota</taxon>
        <taxon>Actinomycetes</taxon>
        <taxon>Micromonosporales</taxon>
        <taxon>Micromonosporaceae</taxon>
        <taxon>Micromonospora</taxon>
    </lineage>
</organism>
<keyword evidence="2" id="KW-0472">Membrane</keyword>
<accession>A0A1C3N342</accession>
<dbReference type="OrthoDB" id="7698234at2"/>
<evidence type="ECO:0000256" key="2">
    <source>
        <dbReference type="SAM" id="Phobius"/>
    </source>
</evidence>
<sequence>MSDAPNGEDAARLRADRSAAYQRLLRRPDDPDRPAFLELFFDLVYVFALTQLTHLLIKKLNWQGAFEAAVLLLALWWIWVLTAWLTDQFDPQHPAVQWHVVVVMLGILLMAILVPEAFGEHGLYFAVLYVAINFGRGVFIRLAARGTDLTRRVLRTAFWFTLSTLLWIPGALVEGWARAVLWLLALSVDYVSAALRWPTPRLGRAPLWELDISEAHLAERYRQVFIIALGEIVLIMGLTFSDTGPSNFTPARTAVLVLSFASAALIWRLYIYRAGAQLASAIRVSPNPHRLSQSASYLHTVMVAGIILTAVGFTLIIENPTEQPPVAWIAGITGGPALFLAGRTGFEYLVYGQVTAPRLLGIAALGILSAFVVHLPPEVTSGAATLVLAAVAVAETARHRRHPRSPTPPATSGQRYTR</sequence>
<reference evidence="4" key="1">
    <citation type="submission" date="2016-06" db="EMBL/GenBank/DDBJ databases">
        <authorList>
            <person name="Varghese N."/>
        </authorList>
    </citation>
    <scope>NUCLEOTIDE SEQUENCE [LARGE SCALE GENOMIC DNA]</scope>
    <source>
        <strain evidence="4">DSM 45344</strain>
    </source>
</reference>
<feature type="transmembrane region" description="Helical" evidence="2">
    <location>
        <begin position="323"/>
        <end position="341"/>
    </location>
</feature>
<dbReference type="Proteomes" id="UP000199393">
    <property type="component" value="Chromosome I"/>
</dbReference>
<feature type="region of interest" description="Disordered" evidence="1">
    <location>
        <begin position="398"/>
        <end position="418"/>
    </location>
</feature>
<feature type="transmembrane region" description="Helical" evidence="2">
    <location>
        <begin position="253"/>
        <end position="275"/>
    </location>
</feature>
<dbReference type="InterPro" id="IPR010640">
    <property type="entry name" value="Low_temperature_requirement_A"/>
</dbReference>
<dbReference type="RefSeq" id="WP_091590286.1">
    <property type="nucleotide sequence ID" value="NZ_JBHRWG010000006.1"/>
</dbReference>
<keyword evidence="4" id="KW-1185">Reference proteome</keyword>
<gene>
    <name evidence="3" type="ORF">GA0070620_2498</name>
</gene>
<proteinExistence type="predicted"/>
<feature type="transmembrane region" description="Helical" evidence="2">
    <location>
        <begin position="348"/>
        <end position="373"/>
    </location>
</feature>
<feature type="transmembrane region" description="Helical" evidence="2">
    <location>
        <begin position="69"/>
        <end position="86"/>
    </location>
</feature>
<keyword evidence="2" id="KW-0812">Transmembrane</keyword>
<dbReference type="AlphaFoldDB" id="A0A1C3N342"/>
<name>A0A1C3N342_9ACTN</name>
<dbReference type="STRING" id="307121.GA0070620_2498"/>
<dbReference type="PANTHER" id="PTHR36840:SF1">
    <property type="entry name" value="BLL5714 PROTEIN"/>
    <property type="match status" value="1"/>
</dbReference>
<protein>
    <submittedName>
        <fullName evidence="3">Low temperature requirement protein LtrA</fullName>
    </submittedName>
</protein>
<feature type="transmembrane region" description="Helical" evidence="2">
    <location>
        <begin position="124"/>
        <end position="144"/>
    </location>
</feature>
<dbReference type="EMBL" id="LT598496">
    <property type="protein sequence ID" value="SBV27000.1"/>
    <property type="molecule type" value="Genomic_DNA"/>
</dbReference>
<keyword evidence="2" id="KW-1133">Transmembrane helix</keyword>
<feature type="transmembrane region" description="Helical" evidence="2">
    <location>
        <begin position="35"/>
        <end position="57"/>
    </location>
</feature>
<evidence type="ECO:0000313" key="3">
    <source>
        <dbReference type="EMBL" id="SBV27000.1"/>
    </source>
</evidence>